<accession>A0A5N7MH37</accession>
<keyword evidence="2" id="KW-0808">Transferase</keyword>
<dbReference type="GO" id="GO:0008168">
    <property type="term" value="F:methyltransferase activity"/>
    <property type="evidence" value="ECO:0007669"/>
    <property type="project" value="UniProtKB-KW"/>
</dbReference>
<organism evidence="2 3">
    <name type="scientific">Microvirga tunisiensis</name>
    <dbReference type="NCBI Taxonomy" id="2108360"/>
    <lineage>
        <taxon>Bacteria</taxon>
        <taxon>Pseudomonadati</taxon>
        <taxon>Pseudomonadota</taxon>
        <taxon>Alphaproteobacteria</taxon>
        <taxon>Hyphomicrobiales</taxon>
        <taxon>Methylobacteriaceae</taxon>
        <taxon>Microvirga</taxon>
    </lineage>
</organism>
<dbReference type="InterPro" id="IPR041698">
    <property type="entry name" value="Methyltransf_25"/>
</dbReference>
<evidence type="ECO:0000313" key="2">
    <source>
        <dbReference type="EMBL" id="MPR26040.1"/>
    </source>
</evidence>
<dbReference type="CDD" id="cd02440">
    <property type="entry name" value="AdoMet_MTases"/>
    <property type="match status" value="1"/>
</dbReference>
<dbReference type="Gene3D" id="3.40.50.150">
    <property type="entry name" value="Vaccinia Virus protein VP39"/>
    <property type="match status" value="1"/>
</dbReference>
<keyword evidence="3" id="KW-1185">Reference proteome</keyword>
<dbReference type="EMBL" id="VOSK01000038">
    <property type="protein sequence ID" value="MPR26040.1"/>
    <property type="molecule type" value="Genomic_DNA"/>
</dbReference>
<gene>
    <name evidence="2" type="ORF">FS320_12585</name>
</gene>
<dbReference type="OrthoDB" id="9788660at2"/>
<protein>
    <submittedName>
        <fullName evidence="2">Class I SAM-dependent methyltransferase</fullName>
    </submittedName>
</protein>
<dbReference type="PANTHER" id="PTHR12843:SF5">
    <property type="entry name" value="EEF1A LYSINE METHYLTRANSFERASE 2"/>
    <property type="match status" value="1"/>
</dbReference>
<sequence>MSDTRQEHWDKIFATKDEEAVSWFQVRPETSLRLIRACGLPKAAGILDVGAGCSHLPDALLEEGFANIAVLDISATALARTRARLGDKGLAVRFIVADLTAWQPDLTVDLWHDRAVLHFLTQDRDRAAYADAVRQAVKPGGFVLISGFAPGGPERCSGLPVLRANQDAIAPLLGPVFDLLETFEEDHQTPSGGRQRFVFTRCQRRHG</sequence>
<keyword evidence="2" id="KW-0489">Methyltransferase</keyword>
<dbReference type="AlphaFoldDB" id="A0A5N7MH37"/>
<dbReference type="Pfam" id="PF13649">
    <property type="entry name" value="Methyltransf_25"/>
    <property type="match status" value="1"/>
</dbReference>
<reference evidence="2 3" key="1">
    <citation type="journal article" date="2019" name="Syst. Appl. Microbiol.">
        <title>Microvirga tunisiensis sp. nov., a root nodule symbiotic bacterium isolated from Lupinus micranthus and L. luteus grown in Northern Tunisia.</title>
        <authorList>
            <person name="Msaddak A."/>
            <person name="Rejili M."/>
            <person name="Duran D."/>
            <person name="Mars M."/>
            <person name="Palacios J.M."/>
            <person name="Ruiz-Argueso T."/>
            <person name="Rey L."/>
            <person name="Imperial J."/>
        </authorList>
    </citation>
    <scope>NUCLEOTIDE SEQUENCE [LARGE SCALE GENOMIC DNA]</scope>
    <source>
        <strain evidence="2 3">Lmie10</strain>
    </source>
</reference>
<dbReference type="PANTHER" id="PTHR12843">
    <property type="entry name" value="PROTEIN-LYSINE N-METHYLTRANSFERASE METTL10"/>
    <property type="match status" value="1"/>
</dbReference>
<name>A0A5N7MH37_9HYPH</name>
<comment type="caution">
    <text evidence="2">The sequence shown here is derived from an EMBL/GenBank/DDBJ whole genome shotgun (WGS) entry which is preliminary data.</text>
</comment>
<evidence type="ECO:0000313" key="3">
    <source>
        <dbReference type="Proteomes" id="UP000403266"/>
    </source>
</evidence>
<dbReference type="Proteomes" id="UP000403266">
    <property type="component" value="Unassembled WGS sequence"/>
</dbReference>
<evidence type="ECO:0000259" key="1">
    <source>
        <dbReference type="Pfam" id="PF13649"/>
    </source>
</evidence>
<feature type="domain" description="Methyltransferase" evidence="1">
    <location>
        <begin position="46"/>
        <end position="141"/>
    </location>
</feature>
<dbReference type="SUPFAM" id="SSF53335">
    <property type="entry name" value="S-adenosyl-L-methionine-dependent methyltransferases"/>
    <property type="match status" value="1"/>
</dbReference>
<dbReference type="GO" id="GO:0032259">
    <property type="term" value="P:methylation"/>
    <property type="evidence" value="ECO:0007669"/>
    <property type="project" value="UniProtKB-KW"/>
</dbReference>
<dbReference type="InterPro" id="IPR029063">
    <property type="entry name" value="SAM-dependent_MTases_sf"/>
</dbReference>
<proteinExistence type="predicted"/>